<dbReference type="STRING" id="1340429.A0A2G4SXC7"/>
<dbReference type="PROSITE" id="PS50886">
    <property type="entry name" value="TRBD"/>
    <property type="match status" value="1"/>
</dbReference>
<feature type="domain" description="TRNA-binding" evidence="4">
    <location>
        <begin position="35"/>
        <end position="145"/>
    </location>
</feature>
<dbReference type="RefSeq" id="XP_023467148.1">
    <property type="nucleotide sequence ID" value="XM_023608568.1"/>
</dbReference>
<reference evidence="5 6" key="1">
    <citation type="journal article" date="2016" name="Proc. Natl. Acad. Sci. U.S.A.">
        <title>Lipid metabolic changes in an early divergent fungus govern the establishment of a mutualistic symbiosis with endobacteria.</title>
        <authorList>
            <person name="Lastovetsky O.A."/>
            <person name="Gaspar M.L."/>
            <person name="Mondo S.J."/>
            <person name="LaButti K.M."/>
            <person name="Sandor L."/>
            <person name="Grigoriev I.V."/>
            <person name="Henry S.A."/>
            <person name="Pawlowska T.E."/>
        </authorList>
    </citation>
    <scope>NUCLEOTIDE SEQUENCE [LARGE SCALE GENOMIC DNA]</scope>
    <source>
        <strain evidence="5 6">ATCC 52813</strain>
    </source>
</reference>
<keyword evidence="2 3" id="KW-0694">RNA-binding</keyword>
<evidence type="ECO:0000256" key="2">
    <source>
        <dbReference type="ARBA" id="ARBA00022884"/>
    </source>
</evidence>
<evidence type="ECO:0000313" key="5">
    <source>
        <dbReference type="EMBL" id="PHZ13440.1"/>
    </source>
</evidence>
<dbReference type="Proteomes" id="UP000242254">
    <property type="component" value="Unassembled WGS sequence"/>
</dbReference>
<dbReference type="InterPro" id="IPR002547">
    <property type="entry name" value="tRNA-bd_dom"/>
</dbReference>
<dbReference type="PANTHER" id="PTHR11586">
    <property type="entry name" value="TRNA-AMINOACYLATION COFACTOR ARC1 FAMILY MEMBER"/>
    <property type="match status" value="1"/>
</dbReference>
<evidence type="ECO:0000256" key="3">
    <source>
        <dbReference type="PROSITE-ProRule" id="PRU00209"/>
    </source>
</evidence>
<dbReference type="PANTHER" id="PTHR11586:SF33">
    <property type="entry name" value="AMINOACYL TRNA SYNTHASE COMPLEX-INTERACTING MULTIFUNCTIONAL PROTEIN 1"/>
    <property type="match status" value="1"/>
</dbReference>
<name>A0A2G4SXC7_RHIZD</name>
<gene>
    <name evidence="5" type="ORF">RHIMIDRAFT_236502</name>
</gene>
<dbReference type="InterPro" id="IPR012340">
    <property type="entry name" value="NA-bd_OB-fold"/>
</dbReference>
<dbReference type="AlphaFoldDB" id="A0A2G4SXC7"/>
<accession>A0A2G4SXC7</accession>
<dbReference type="Pfam" id="PF01588">
    <property type="entry name" value="tRNA_bind"/>
    <property type="match status" value="1"/>
</dbReference>
<keyword evidence="1 3" id="KW-0820">tRNA-binding</keyword>
<dbReference type="EMBL" id="KZ303847">
    <property type="protein sequence ID" value="PHZ13440.1"/>
    <property type="molecule type" value="Genomic_DNA"/>
</dbReference>
<protein>
    <submittedName>
        <fullName evidence="5">Nucleic acid-binding protein</fullName>
    </submittedName>
</protein>
<dbReference type="GO" id="GO:0000049">
    <property type="term" value="F:tRNA binding"/>
    <property type="evidence" value="ECO:0007669"/>
    <property type="project" value="UniProtKB-UniRule"/>
</dbReference>
<evidence type="ECO:0000259" key="4">
    <source>
        <dbReference type="PROSITE" id="PS50886"/>
    </source>
</evidence>
<evidence type="ECO:0000313" key="6">
    <source>
        <dbReference type="Proteomes" id="UP000242254"/>
    </source>
</evidence>
<keyword evidence="6" id="KW-1185">Reference proteome</keyword>
<evidence type="ECO:0000256" key="1">
    <source>
        <dbReference type="ARBA" id="ARBA00022555"/>
    </source>
</evidence>
<dbReference type="InterPro" id="IPR051270">
    <property type="entry name" value="Tyrosine-tRNA_ligase_regulator"/>
</dbReference>
<dbReference type="Gene3D" id="2.40.50.140">
    <property type="entry name" value="Nucleic acid-binding proteins"/>
    <property type="match status" value="1"/>
</dbReference>
<dbReference type="GeneID" id="35439558"/>
<sequence length="204" mass="22365">MLFSITITRHLRNTCTSHLRLLYRSLSTTITADDPIHKVDLRVGKITEIENHPDASHLYIEKAAIKELVVCVSKESLEERTIVSGLVPYMSKESLCGKRVVVVANLKASKFRGVLSQGMLLAASVDNRVQTLSPPSLAPIGERIQLEGVSLGEPVDVLKPKQKIFEQVAEHLKTDENGVATYKGIPLVTSEGPVCCEIKHGEVS</sequence>
<organism evidence="5 6">
    <name type="scientific">Rhizopus microsporus ATCC 52813</name>
    <dbReference type="NCBI Taxonomy" id="1340429"/>
    <lineage>
        <taxon>Eukaryota</taxon>
        <taxon>Fungi</taxon>
        <taxon>Fungi incertae sedis</taxon>
        <taxon>Mucoromycota</taxon>
        <taxon>Mucoromycotina</taxon>
        <taxon>Mucoromycetes</taxon>
        <taxon>Mucorales</taxon>
        <taxon>Mucorineae</taxon>
        <taxon>Rhizopodaceae</taxon>
        <taxon>Rhizopus</taxon>
    </lineage>
</organism>
<proteinExistence type="predicted"/>
<dbReference type="SUPFAM" id="SSF50249">
    <property type="entry name" value="Nucleic acid-binding proteins"/>
    <property type="match status" value="1"/>
</dbReference>